<comment type="cofactor">
    <cofactor evidence="1">
        <name>Ca(2+)</name>
        <dbReference type="ChEBI" id="CHEBI:29108"/>
    </cofactor>
</comment>
<comment type="catalytic activity">
    <reaction evidence="16">
        <text>N(4)-(alpha-D-Man-(1-&gt;2)-alpha-D-Man-(1-&gt;2)-alpha-D-Man-(1-&gt;3)-[alpha-D-Man-(1-&gt;2)-alpha-D-Man-(1-&gt;3)-[alpha-D-Man-(1-&gt;2)-alpha-D-Man-(1-&gt;6)]-alpha-D-Man-(1-&gt;6)]-beta-D-Man-(1-&gt;4)-beta-D-GlcNAc-(1-&gt;4)-beta-D-GlcNAc)-L-asparaginyl-[protein] (N-glucan mannose isomer 9A1,2,3B1,2,3) + 4 H2O = N(4)-(alpha-D-Man-(1-&gt;3)-[alpha-D-Man-(1-&gt;3)-[alpha-D-Man-(1-&gt;6)]-alpha-D-Man-(1-&gt;6)]-beta-D-Man-(1-&gt;4)-beta-D-GlcNAc-(1-&gt;4)-beta-D-GlcNAc)-L-asparaginyl-[protein] (N-glucan mannose isomer 5A1,2) + 4 beta-D-mannose</text>
        <dbReference type="Rhea" id="RHEA:56008"/>
        <dbReference type="Rhea" id="RHEA-COMP:14356"/>
        <dbReference type="Rhea" id="RHEA-COMP:14367"/>
        <dbReference type="ChEBI" id="CHEBI:15377"/>
        <dbReference type="ChEBI" id="CHEBI:28563"/>
        <dbReference type="ChEBI" id="CHEBI:59087"/>
        <dbReference type="ChEBI" id="CHEBI:139493"/>
        <dbReference type="EC" id="3.2.1.113"/>
    </reaction>
</comment>
<feature type="disulfide bond" evidence="19">
    <location>
        <begin position="363"/>
        <end position="392"/>
    </location>
</feature>
<evidence type="ECO:0000256" key="12">
    <source>
        <dbReference type="ARBA" id="ARBA00023136"/>
    </source>
</evidence>
<evidence type="ECO:0000256" key="9">
    <source>
        <dbReference type="ARBA" id="ARBA00022837"/>
    </source>
</evidence>
<keyword evidence="10" id="KW-0735">Signal-anchor</keyword>
<dbReference type="SUPFAM" id="SSF48225">
    <property type="entry name" value="Seven-hairpin glycosidases"/>
    <property type="match status" value="1"/>
</dbReference>
<dbReference type="PANTHER" id="PTHR11742">
    <property type="entry name" value="MANNOSYL-OLIGOSACCHARIDE ALPHA-1,2-MANNOSIDASE-RELATED"/>
    <property type="match status" value="1"/>
</dbReference>
<dbReference type="InterPro" id="IPR001382">
    <property type="entry name" value="Glyco_hydro_47"/>
</dbReference>
<keyword evidence="9" id="KW-0106">Calcium</keyword>
<keyword evidence="7 20" id="KW-0378">Hydrolase</keyword>
<dbReference type="FunFam" id="1.50.10.10:FF:000010">
    <property type="entry name" value="alpha-1,2-Mannosidase"/>
    <property type="match status" value="1"/>
</dbReference>
<feature type="active site" evidence="18">
    <location>
        <position position="433"/>
    </location>
</feature>
<evidence type="ECO:0000256" key="17">
    <source>
        <dbReference type="ARBA" id="ARBA00053655"/>
    </source>
</evidence>
<dbReference type="Proteomes" id="UP000053240">
    <property type="component" value="Unassembled WGS sequence"/>
</dbReference>
<comment type="function">
    <text evidence="17">Involved in glycoprotein quality control targeting of misfolded glycoproteins for degradation. It primarily trims a single alpha-1,2-linked mannose residue from Man(9)GlcNAc(2) to produce Man(8)GlcNAc(2), but at high enzyme concentrations, as found in the ER quality control compartment (ERQC), it further trims the carbohydrates to Man(5-6)GlcNAc(2).</text>
</comment>
<keyword evidence="22" id="KW-1185">Reference proteome</keyword>
<feature type="active site" evidence="18">
    <location>
        <position position="297"/>
    </location>
</feature>
<sequence>MKGLPVDTHIYFEEGLLTTSPHITTVDTWNTLDFIDPALSHRKIKRDQNTTLVNASGILQSHHKPAIDHDIEERPTFTGPANARQYAVVESFKHAWKGYKEHAWGHDNLKPVTGMAYDWFSLGLTIVDGLDTAYIMGLTDEYEEGKKWIKTELIFTKNKDVNFFEVTIRVLGALLTNYHFSQDEMFLDKAKDLGDRLMSAFSSPSGIPYSDVNLGTRTAHAPEWSHYSTTAEVTTVQLEFRELSRATNNPAYEDAVAAVSEKIHQLPKKHGLVPIFINPNTGHFLPHATITLGARGDSYYEYLLKQWLQTGKTINYLLDDYMTAIEGVRQFLARRSSPNKRLFIGELSAGSESFNPKMDHLTCFLPGTLALGHANGLPDWHMSMAEELLYTCYLTYAAHPTFLAPEITHFNMASATDDMYTKSADAHSLLRPEFVESLWYMYQLTGNTTYQDWGWQIYQASVVVKALAFSSVVVFLWSRSQPFMMASRLALTCVLLASVGICSATFGHEHVHIRVHIPEQHHSSKEVVVHEHHDHGHGGGGGGGGYGGGHGGSFADHLHGGFIDHLKGHDHGGHGGFGGGFGGGHGISIGGGYGGGSGHDFGGSHGDIGLGGGHGGGGYESHDIGGSIGSGGHGGHDFGGGFGGGHGGGFGGGFGGGHGGGGYGGGHGDSGFGGGHGIDGGFGGHDLGGGHGGSDIGSHDFGGGHGGGLDIGGGHGGYDLGGGHVGGGHGIGDGHGGGGIGGGYGSGHGGDFGGSLGGGFGSGHIGGHDFGGGLGGSHGGHDHYSGGGLSGGLSGGFSSGGHDSYSSGGGFSVGGHSSHGSGGLGDFGGSHDSYSIGGHGGGGSHDSYSLTSSYDSFGSGGHGGHGGGSYSSGGHSFGGGHGGDSYSLGHSHGSGGGHGIADISLTDIGGGHGGGHGGDEFGGDSYTNALGAGHGGGPYHKRK</sequence>
<dbReference type="AlphaFoldDB" id="A0A194QUM3"/>
<dbReference type="EC" id="3.2.1.-" evidence="20"/>
<feature type="active site" description="Proton donor" evidence="18">
    <location>
        <position position="165"/>
    </location>
</feature>
<dbReference type="GO" id="GO:0005509">
    <property type="term" value="F:calcium ion binding"/>
    <property type="evidence" value="ECO:0007669"/>
    <property type="project" value="InterPro"/>
</dbReference>
<dbReference type="GO" id="GO:0004571">
    <property type="term" value="F:mannosyl-oligosaccharide 1,2-alpha-mannosidase activity"/>
    <property type="evidence" value="ECO:0007669"/>
    <property type="project" value="UniProtKB-EC"/>
</dbReference>
<keyword evidence="5" id="KW-0812">Transmembrane</keyword>
<keyword evidence="12" id="KW-0472">Membrane</keyword>
<dbReference type="PRINTS" id="PR00747">
    <property type="entry name" value="GLYHDRLASE47"/>
</dbReference>
<dbReference type="PANTHER" id="PTHR11742:SF55">
    <property type="entry name" value="ENDOPLASMIC RETICULUM MANNOSYL-OLIGOSACCHARIDE 1,2-ALPHA-MANNOSIDASE"/>
    <property type="match status" value="1"/>
</dbReference>
<evidence type="ECO:0000256" key="19">
    <source>
        <dbReference type="PIRSR" id="PIRSR601382-3"/>
    </source>
</evidence>
<comment type="similarity">
    <text evidence="4 20">Belongs to the glycosyl hydrolase 47 family.</text>
</comment>
<evidence type="ECO:0000256" key="13">
    <source>
        <dbReference type="ARBA" id="ARBA00023157"/>
    </source>
</evidence>
<evidence type="ECO:0000256" key="15">
    <source>
        <dbReference type="ARBA" id="ARBA00047669"/>
    </source>
</evidence>
<proteinExistence type="inferred from homology"/>
<comment type="pathway">
    <text evidence="3">Protein modification; protein glycosylation.</text>
</comment>
<evidence type="ECO:0000256" key="14">
    <source>
        <dbReference type="ARBA" id="ARBA00023295"/>
    </source>
</evidence>
<keyword evidence="6" id="KW-0479">Metal-binding</keyword>
<evidence type="ECO:0000256" key="6">
    <source>
        <dbReference type="ARBA" id="ARBA00022723"/>
    </source>
</evidence>
<dbReference type="InterPro" id="IPR012341">
    <property type="entry name" value="6hp_glycosidase-like_sf"/>
</dbReference>
<keyword evidence="8" id="KW-0256">Endoplasmic reticulum</keyword>
<accession>A0A194QUM3</accession>
<evidence type="ECO:0000256" key="18">
    <source>
        <dbReference type="PIRSR" id="PIRSR601382-1"/>
    </source>
</evidence>
<evidence type="ECO:0000256" key="16">
    <source>
        <dbReference type="ARBA" id="ARBA00048605"/>
    </source>
</evidence>
<organism evidence="21 22">
    <name type="scientific">Papilio machaon</name>
    <name type="common">Old World swallowtail butterfly</name>
    <dbReference type="NCBI Taxonomy" id="76193"/>
    <lineage>
        <taxon>Eukaryota</taxon>
        <taxon>Metazoa</taxon>
        <taxon>Ecdysozoa</taxon>
        <taxon>Arthropoda</taxon>
        <taxon>Hexapoda</taxon>
        <taxon>Insecta</taxon>
        <taxon>Pterygota</taxon>
        <taxon>Neoptera</taxon>
        <taxon>Endopterygota</taxon>
        <taxon>Lepidoptera</taxon>
        <taxon>Glossata</taxon>
        <taxon>Ditrysia</taxon>
        <taxon>Papilionoidea</taxon>
        <taxon>Papilionidae</taxon>
        <taxon>Papilioninae</taxon>
        <taxon>Papilio</taxon>
    </lineage>
</organism>
<keyword evidence="13 19" id="KW-1015">Disulfide bond</keyword>
<dbReference type="GO" id="GO:0034976">
    <property type="term" value="P:response to endoplasmic reticulum stress"/>
    <property type="evidence" value="ECO:0007669"/>
    <property type="project" value="UniProtKB-ARBA"/>
</dbReference>
<evidence type="ECO:0000256" key="20">
    <source>
        <dbReference type="RuleBase" id="RU361193"/>
    </source>
</evidence>
<evidence type="ECO:0000256" key="3">
    <source>
        <dbReference type="ARBA" id="ARBA00004922"/>
    </source>
</evidence>
<evidence type="ECO:0000256" key="7">
    <source>
        <dbReference type="ARBA" id="ARBA00022801"/>
    </source>
</evidence>
<dbReference type="InterPro" id="IPR050749">
    <property type="entry name" value="Glycosyl_Hydrolase_47"/>
</dbReference>
<comment type="catalytic activity">
    <reaction evidence="15">
        <text>N(4)-(alpha-D-Man-(1-&gt;2)-alpha-D-Man-(1-&gt;2)-alpha-D-Man-(1-&gt;3)-[alpha-D-Man-(1-&gt;3)-[alpha-D-Man-(1-&gt;2)-alpha-D-Man-(1-&gt;6)]-alpha-D-Man-(1-&gt;6)]-beta-D-Man-(1-&gt;4)-beta-D-GlcNAc-(1-&gt;4)-beta-D-GlcNAc)-L-asparaginyl-[protein] (N-glucan mannose isomer 8A1,2,3B1,3) + 3 H2O = N(4)-(alpha-D-Man-(1-&gt;3)-[alpha-D-Man-(1-&gt;3)-[alpha-D-Man-(1-&gt;6)]-alpha-D-Man-(1-&gt;6)]-beta-D-Man-(1-&gt;4)-beta-D-GlcNAc-(1-&gt;4)-beta-D-GlcNAc)-L-asparaginyl-[protein] (N-glucan mannose isomer 5A1,2) + 3 beta-D-mannose</text>
        <dbReference type="Rhea" id="RHEA:56028"/>
        <dbReference type="Rhea" id="RHEA-COMP:14358"/>
        <dbReference type="Rhea" id="RHEA-COMP:14367"/>
        <dbReference type="ChEBI" id="CHEBI:15377"/>
        <dbReference type="ChEBI" id="CHEBI:28563"/>
        <dbReference type="ChEBI" id="CHEBI:59087"/>
        <dbReference type="ChEBI" id="CHEBI:60628"/>
        <dbReference type="EC" id="3.2.1.113"/>
    </reaction>
</comment>
<evidence type="ECO:0000256" key="11">
    <source>
        <dbReference type="ARBA" id="ARBA00022989"/>
    </source>
</evidence>
<keyword evidence="11" id="KW-1133">Transmembrane helix</keyword>
<keyword evidence="14 20" id="KW-0326">Glycosidase</keyword>
<reference evidence="21 22" key="1">
    <citation type="journal article" date="2015" name="Nat. Commun.">
        <title>Outbred genome sequencing and CRISPR/Cas9 gene editing in butterflies.</title>
        <authorList>
            <person name="Li X."/>
            <person name="Fan D."/>
            <person name="Zhang W."/>
            <person name="Liu G."/>
            <person name="Zhang L."/>
            <person name="Zhao L."/>
            <person name="Fang X."/>
            <person name="Chen L."/>
            <person name="Dong Y."/>
            <person name="Chen Y."/>
            <person name="Ding Y."/>
            <person name="Zhao R."/>
            <person name="Feng M."/>
            <person name="Zhu Y."/>
            <person name="Feng Y."/>
            <person name="Jiang X."/>
            <person name="Zhu D."/>
            <person name="Xiang H."/>
            <person name="Feng X."/>
            <person name="Li S."/>
            <person name="Wang J."/>
            <person name="Zhang G."/>
            <person name="Kronforst M.R."/>
            <person name="Wang W."/>
        </authorList>
    </citation>
    <scope>NUCLEOTIDE SEQUENCE [LARGE SCALE GENOMIC DNA]</scope>
    <source>
        <strain evidence="21">Ya'a_city_454_Pm</strain>
        <tissue evidence="21">Whole body</tissue>
    </source>
</reference>
<evidence type="ECO:0000313" key="21">
    <source>
        <dbReference type="EMBL" id="KPJ09228.1"/>
    </source>
</evidence>
<comment type="subcellular location">
    <subcellularLocation>
        <location evidence="2">Endoplasmic reticulum membrane</location>
        <topology evidence="2">Single-pass type II membrane protein</topology>
    </subcellularLocation>
</comment>
<gene>
    <name evidence="21" type="ORF">RR48_15369</name>
</gene>
<evidence type="ECO:0000256" key="1">
    <source>
        <dbReference type="ARBA" id="ARBA00001913"/>
    </source>
</evidence>
<protein>
    <recommendedName>
        <fullName evidence="20">alpha-1,2-Mannosidase</fullName>
        <ecNumber evidence="20">3.2.1.-</ecNumber>
    </recommendedName>
</protein>
<evidence type="ECO:0000256" key="8">
    <source>
        <dbReference type="ARBA" id="ARBA00022824"/>
    </source>
</evidence>
<dbReference type="InParanoid" id="A0A194QUM3"/>
<evidence type="ECO:0000256" key="5">
    <source>
        <dbReference type="ARBA" id="ARBA00022692"/>
    </source>
</evidence>
<name>A0A194QUM3_PAPMA</name>
<feature type="active site" description="Proton donor" evidence="18">
    <location>
        <position position="406"/>
    </location>
</feature>
<evidence type="ECO:0000313" key="22">
    <source>
        <dbReference type="Proteomes" id="UP000053240"/>
    </source>
</evidence>
<dbReference type="GO" id="GO:0005975">
    <property type="term" value="P:carbohydrate metabolic process"/>
    <property type="evidence" value="ECO:0007669"/>
    <property type="project" value="InterPro"/>
</dbReference>
<dbReference type="GO" id="GO:0010498">
    <property type="term" value="P:proteasomal protein catabolic process"/>
    <property type="evidence" value="ECO:0007669"/>
    <property type="project" value="UniProtKB-ARBA"/>
</dbReference>
<dbReference type="EMBL" id="KQ461108">
    <property type="protein sequence ID" value="KPJ09228.1"/>
    <property type="molecule type" value="Genomic_DNA"/>
</dbReference>
<dbReference type="Pfam" id="PF01532">
    <property type="entry name" value="Glyco_hydro_47"/>
    <property type="match status" value="1"/>
</dbReference>
<evidence type="ECO:0000256" key="2">
    <source>
        <dbReference type="ARBA" id="ARBA00004648"/>
    </source>
</evidence>
<dbReference type="STRING" id="76193.A0A194QUM3"/>
<dbReference type="GO" id="GO:0005789">
    <property type="term" value="C:endoplasmic reticulum membrane"/>
    <property type="evidence" value="ECO:0007669"/>
    <property type="project" value="UniProtKB-SubCell"/>
</dbReference>
<dbReference type="InterPro" id="IPR036026">
    <property type="entry name" value="Seven-hairpin_glycosidases"/>
</dbReference>
<evidence type="ECO:0000256" key="4">
    <source>
        <dbReference type="ARBA" id="ARBA00007658"/>
    </source>
</evidence>
<dbReference type="Gene3D" id="1.50.10.10">
    <property type="match status" value="1"/>
</dbReference>
<evidence type="ECO:0000256" key="10">
    <source>
        <dbReference type="ARBA" id="ARBA00022968"/>
    </source>
</evidence>